<reference evidence="1 2" key="1">
    <citation type="journal article" date="2019" name="Nat. Ecol. Evol.">
        <title>Megaphylogeny resolves global patterns of mushroom evolution.</title>
        <authorList>
            <person name="Varga T."/>
            <person name="Krizsan K."/>
            <person name="Foldi C."/>
            <person name="Dima B."/>
            <person name="Sanchez-Garcia M."/>
            <person name="Sanchez-Ramirez S."/>
            <person name="Szollosi G.J."/>
            <person name="Szarkandi J.G."/>
            <person name="Papp V."/>
            <person name="Albert L."/>
            <person name="Andreopoulos W."/>
            <person name="Angelini C."/>
            <person name="Antonin V."/>
            <person name="Barry K.W."/>
            <person name="Bougher N.L."/>
            <person name="Buchanan P."/>
            <person name="Buyck B."/>
            <person name="Bense V."/>
            <person name="Catcheside P."/>
            <person name="Chovatia M."/>
            <person name="Cooper J."/>
            <person name="Damon W."/>
            <person name="Desjardin D."/>
            <person name="Finy P."/>
            <person name="Geml J."/>
            <person name="Haridas S."/>
            <person name="Hughes K."/>
            <person name="Justo A."/>
            <person name="Karasinski D."/>
            <person name="Kautmanova I."/>
            <person name="Kiss B."/>
            <person name="Kocsube S."/>
            <person name="Kotiranta H."/>
            <person name="LaButti K.M."/>
            <person name="Lechner B.E."/>
            <person name="Liimatainen K."/>
            <person name="Lipzen A."/>
            <person name="Lukacs Z."/>
            <person name="Mihaltcheva S."/>
            <person name="Morgado L.N."/>
            <person name="Niskanen T."/>
            <person name="Noordeloos M.E."/>
            <person name="Ohm R.A."/>
            <person name="Ortiz-Santana B."/>
            <person name="Ovrebo C."/>
            <person name="Racz N."/>
            <person name="Riley R."/>
            <person name="Savchenko A."/>
            <person name="Shiryaev A."/>
            <person name="Soop K."/>
            <person name="Spirin V."/>
            <person name="Szebenyi C."/>
            <person name="Tomsovsky M."/>
            <person name="Tulloss R.E."/>
            <person name="Uehling J."/>
            <person name="Grigoriev I.V."/>
            <person name="Vagvolgyi C."/>
            <person name="Papp T."/>
            <person name="Martin F.M."/>
            <person name="Miettinen O."/>
            <person name="Hibbett D.S."/>
            <person name="Nagy L.G."/>
        </authorList>
    </citation>
    <scope>NUCLEOTIDE SEQUENCE [LARGE SCALE GENOMIC DNA]</scope>
    <source>
        <strain evidence="1 2">OMC1185</strain>
    </source>
</reference>
<evidence type="ECO:0000313" key="2">
    <source>
        <dbReference type="Proteomes" id="UP000305948"/>
    </source>
</evidence>
<dbReference type="AlphaFoldDB" id="A0A5C3MM39"/>
<dbReference type="OrthoDB" id="3227168at2759"/>
<sequence length="548" mass="60320">MADLGVGAASLGIAVVALAAALMQVTMQVDIEARRRGKTDRLALGEWSIEWPQTKLYLHYVLRLFWLKSPWGDPRALTVPFITVGEIVNYLYAEAQASGRGDLRRRMGDRLVASATNTVNTGRRLWTGRTYAVRETTRKRCEACWSDAMDMCGFTRKHWSLLSSVTAQPCSGVIRPANAVTNLHSLWGFGRVMGLRDVVRSGSKITLTNGGASLYLDLYAGADRPVRLAHFSGSALGRYRIIKEMSQHTAASVYADGSWAAGHVPLSERLSPRHKPSPGAQSSTTRLSLPEVFPLCRGSICASTWSPDFDDWASRLTRILREVSPARPNYMNLLDYVSSPAVVACIRTFPVSQLPPNPHAACNGALIWCVRYWPLCRYQRLCIQMSGGSVHRPFLPALGSGLIGPEFVTGAQQAQEWYSEALSLAEKEGGSVLVDAQGWELVKQRAEGKIMEHSRSKDESAEDPGQNSWVYTLVVKVLQLWKLELYVELQKANSATWQASPEKEEFDALLAMLATVTMASIAVATDSTLIGEEEVNRAMEIELGGGAW</sequence>
<evidence type="ECO:0000313" key="1">
    <source>
        <dbReference type="EMBL" id="TFK45793.1"/>
    </source>
</evidence>
<gene>
    <name evidence="1" type="ORF">OE88DRAFT_1739920</name>
</gene>
<keyword evidence="2" id="KW-1185">Reference proteome</keyword>
<protein>
    <submittedName>
        <fullName evidence="1">Uncharacterized protein</fullName>
    </submittedName>
</protein>
<accession>A0A5C3MM39</accession>
<name>A0A5C3MM39_9AGAM</name>
<dbReference type="Proteomes" id="UP000305948">
    <property type="component" value="Unassembled WGS sequence"/>
</dbReference>
<dbReference type="EMBL" id="ML213536">
    <property type="protein sequence ID" value="TFK45793.1"/>
    <property type="molecule type" value="Genomic_DNA"/>
</dbReference>
<proteinExistence type="predicted"/>
<organism evidence="1 2">
    <name type="scientific">Heliocybe sulcata</name>
    <dbReference type="NCBI Taxonomy" id="5364"/>
    <lineage>
        <taxon>Eukaryota</taxon>
        <taxon>Fungi</taxon>
        <taxon>Dikarya</taxon>
        <taxon>Basidiomycota</taxon>
        <taxon>Agaricomycotina</taxon>
        <taxon>Agaricomycetes</taxon>
        <taxon>Gloeophyllales</taxon>
        <taxon>Gloeophyllaceae</taxon>
        <taxon>Heliocybe</taxon>
    </lineage>
</organism>